<keyword evidence="1" id="KW-0812">Transmembrane</keyword>
<feature type="transmembrane region" description="Helical" evidence="1">
    <location>
        <begin position="165"/>
        <end position="187"/>
    </location>
</feature>
<keyword evidence="5" id="KW-1185">Reference proteome</keyword>
<feature type="transmembrane region" description="Helical" evidence="1">
    <location>
        <begin position="59"/>
        <end position="84"/>
    </location>
</feature>
<feature type="transmembrane region" description="Helical" evidence="1">
    <location>
        <begin position="105"/>
        <end position="134"/>
    </location>
</feature>
<evidence type="ECO:0000313" key="3">
    <source>
        <dbReference type="EMBL" id="OUQ76972.1"/>
    </source>
</evidence>
<keyword evidence="1" id="KW-0472">Membrane</keyword>
<evidence type="ECO:0000313" key="2">
    <source>
        <dbReference type="EMBL" id="OUQ57103.1"/>
    </source>
</evidence>
<proteinExistence type="predicted"/>
<dbReference type="Proteomes" id="UP000195859">
    <property type="component" value="Unassembled WGS sequence"/>
</dbReference>
<feature type="transmembrane region" description="Helical" evidence="1">
    <location>
        <begin position="199"/>
        <end position="221"/>
    </location>
</feature>
<evidence type="ECO:0000256" key="1">
    <source>
        <dbReference type="SAM" id="Phobius"/>
    </source>
</evidence>
<evidence type="ECO:0000313" key="5">
    <source>
        <dbReference type="Proteomes" id="UP000196293"/>
    </source>
</evidence>
<evidence type="ECO:0000313" key="4">
    <source>
        <dbReference type="Proteomes" id="UP000195859"/>
    </source>
</evidence>
<accession>A0A1Y4UJ05</accession>
<comment type="caution">
    <text evidence="3">The sequence shown here is derived from an EMBL/GenBank/DDBJ whole genome shotgun (WGS) entry which is preliminary data.</text>
</comment>
<dbReference type="EMBL" id="NFLZ01000006">
    <property type="protein sequence ID" value="OUQ76972.1"/>
    <property type="molecule type" value="Genomic_DNA"/>
</dbReference>
<protein>
    <submittedName>
        <fullName evidence="3">ABC transporter permease</fullName>
    </submittedName>
</protein>
<name>A0A1Y4UJ05_9LACO</name>
<dbReference type="EMBL" id="NFLS01000005">
    <property type="protein sequence ID" value="OUQ57103.1"/>
    <property type="molecule type" value="Genomic_DNA"/>
</dbReference>
<gene>
    <name evidence="3" type="ORF">B5E44_03915</name>
    <name evidence="2" type="ORF">B5E59_03600</name>
</gene>
<feature type="transmembrane region" description="Helical" evidence="1">
    <location>
        <begin position="21"/>
        <end position="39"/>
    </location>
</feature>
<reference evidence="4 5" key="1">
    <citation type="submission" date="2017-04" db="EMBL/GenBank/DDBJ databases">
        <title>Function of individual gut microbiota members based on whole genome sequencing of pure cultures obtained from chicken caecum.</title>
        <authorList>
            <person name="Medvecky M."/>
            <person name="Cejkova D."/>
            <person name="Polansky O."/>
            <person name="Karasova D."/>
            <person name="Kubasova T."/>
            <person name="Cizek A."/>
            <person name="Rychlik I."/>
        </authorList>
    </citation>
    <scope>NUCLEOTIDE SEQUENCE [LARGE SCALE GENOMIC DNA]</scope>
    <source>
        <strain evidence="4">An101</strain>
        <strain evidence="5">An115</strain>
    </source>
</reference>
<sequence>MTSFSALFRQMFVQKRRYAHLVLLVQTFAVIFIFLMDLITSNNFAKGYLVFGQGSHPRFWDVILALGIMTTAIGDVVFLGLLCWQNEKINLSQTWQLIPVSSIKLWWINIFTSLVECAYIFVIQVVLGIIVFVIDCLSYGYNIVKIFNQTSGFNSWSDYAGFFELIFWLIGLVLIIFCFVSFANFLTRTITDQLLGKNSTVIKIFVMAILVIVGVTIAFRINDQITTMYINHMMKNRAYSGDTFPMITIEYFVGSLILGIVNSYLVQKFVEPKIR</sequence>
<keyword evidence="1" id="KW-1133">Transmembrane helix</keyword>
<dbReference type="Proteomes" id="UP000196293">
    <property type="component" value="Unassembled WGS sequence"/>
</dbReference>
<feature type="transmembrane region" description="Helical" evidence="1">
    <location>
        <begin position="243"/>
        <end position="266"/>
    </location>
</feature>
<dbReference type="RefSeq" id="WP_087176067.1">
    <property type="nucleotide sequence ID" value="NZ_CALVCW010000002.1"/>
</dbReference>
<reference evidence="3" key="2">
    <citation type="journal article" date="2018" name="BMC Genomics">
        <title>Whole genome sequencing and function prediction of 133 gut anaerobes isolated from chicken caecum in pure cultures.</title>
        <authorList>
            <person name="Medvecky M."/>
            <person name="Cejkova D."/>
            <person name="Polansky O."/>
            <person name="Karasova D."/>
            <person name="Kubasova T."/>
            <person name="Cizek A."/>
            <person name="Rychlik I."/>
        </authorList>
    </citation>
    <scope>NUCLEOTIDE SEQUENCE</scope>
    <source>
        <strain evidence="3">An101</strain>
        <strain evidence="2">An115</strain>
    </source>
</reference>
<dbReference type="AlphaFoldDB" id="A0A1Y4UJ05"/>
<organism evidence="3 4">
    <name type="scientific">Lactobacillus gallinarum</name>
    <dbReference type="NCBI Taxonomy" id="52242"/>
    <lineage>
        <taxon>Bacteria</taxon>
        <taxon>Bacillati</taxon>
        <taxon>Bacillota</taxon>
        <taxon>Bacilli</taxon>
        <taxon>Lactobacillales</taxon>
        <taxon>Lactobacillaceae</taxon>
        <taxon>Lactobacillus</taxon>
    </lineage>
</organism>